<feature type="region of interest" description="Disordered" evidence="1">
    <location>
        <begin position="24"/>
        <end position="122"/>
    </location>
</feature>
<feature type="compositionally biased region" description="Basic and acidic residues" evidence="1">
    <location>
        <begin position="106"/>
        <end position="116"/>
    </location>
</feature>
<organism evidence="2 3">
    <name type="scientific">Steinernema carpocapsae</name>
    <name type="common">Entomopathogenic nematode</name>
    <dbReference type="NCBI Taxonomy" id="34508"/>
    <lineage>
        <taxon>Eukaryota</taxon>
        <taxon>Metazoa</taxon>
        <taxon>Ecdysozoa</taxon>
        <taxon>Nematoda</taxon>
        <taxon>Chromadorea</taxon>
        <taxon>Rhabditida</taxon>
        <taxon>Tylenchina</taxon>
        <taxon>Panagrolaimomorpha</taxon>
        <taxon>Strongyloidoidea</taxon>
        <taxon>Steinernematidae</taxon>
        <taxon>Steinernema</taxon>
    </lineage>
</organism>
<proteinExistence type="predicted"/>
<protein>
    <submittedName>
        <fullName evidence="2">Uncharacterized protein</fullName>
    </submittedName>
</protein>
<reference evidence="2 3" key="1">
    <citation type="journal article" date="2015" name="Genome Biol.">
        <title>Comparative genomics of Steinernema reveals deeply conserved gene regulatory networks.</title>
        <authorList>
            <person name="Dillman A.R."/>
            <person name="Macchietto M."/>
            <person name="Porter C.F."/>
            <person name="Rogers A."/>
            <person name="Williams B."/>
            <person name="Antoshechkin I."/>
            <person name="Lee M.M."/>
            <person name="Goodwin Z."/>
            <person name="Lu X."/>
            <person name="Lewis E.E."/>
            <person name="Goodrich-Blair H."/>
            <person name="Stock S.P."/>
            <person name="Adams B.J."/>
            <person name="Sternberg P.W."/>
            <person name="Mortazavi A."/>
        </authorList>
    </citation>
    <scope>NUCLEOTIDE SEQUENCE [LARGE SCALE GENOMIC DNA]</scope>
    <source>
        <strain evidence="2 3">ALL</strain>
    </source>
</reference>
<reference evidence="2 3" key="2">
    <citation type="journal article" date="2019" name="G3 (Bethesda)">
        <title>Hybrid Assembly of the Genome of the Entomopathogenic Nematode Steinernema carpocapsae Identifies the X-Chromosome.</title>
        <authorList>
            <person name="Serra L."/>
            <person name="Macchietto M."/>
            <person name="Macias-Munoz A."/>
            <person name="McGill C.J."/>
            <person name="Rodriguez I.M."/>
            <person name="Rodriguez B."/>
            <person name="Murad R."/>
            <person name="Mortazavi A."/>
        </authorList>
    </citation>
    <scope>NUCLEOTIDE SEQUENCE [LARGE SCALE GENOMIC DNA]</scope>
    <source>
        <strain evidence="2 3">ALL</strain>
    </source>
</reference>
<dbReference type="AlphaFoldDB" id="A0A4U5MET2"/>
<accession>A0A4U5MET2</accession>
<dbReference type="Proteomes" id="UP000298663">
    <property type="component" value="Unassembled WGS sequence"/>
</dbReference>
<evidence type="ECO:0000313" key="3">
    <source>
        <dbReference type="Proteomes" id="UP000298663"/>
    </source>
</evidence>
<evidence type="ECO:0000313" key="2">
    <source>
        <dbReference type="EMBL" id="TKR67706.1"/>
    </source>
</evidence>
<comment type="caution">
    <text evidence="2">The sequence shown here is derived from an EMBL/GenBank/DDBJ whole genome shotgun (WGS) entry which is preliminary data.</text>
</comment>
<sequence>MPKSSRRLVESLIRSWWLLKAAWTSSRRAGRSLEDAEERRSGERWSGPVLWSNGAARRSDRYGGRSTEQYGRRSLLPSEREAAAPEQAFGATQQDMETEFEASTDSEIKLDLDKTPESPCKI</sequence>
<name>A0A4U5MET2_STECR</name>
<evidence type="ECO:0000256" key="1">
    <source>
        <dbReference type="SAM" id="MobiDB-lite"/>
    </source>
</evidence>
<feature type="compositionally biased region" description="Basic and acidic residues" evidence="1">
    <location>
        <begin position="31"/>
        <end position="43"/>
    </location>
</feature>
<keyword evidence="3" id="KW-1185">Reference proteome</keyword>
<dbReference type="EMBL" id="AZBU02000008">
    <property type="protein sequence ID" value="TKR67706.1"/>
    <property type="molecule type" value="Genomic_DNA"/>
</dbReference>
<gene>
    <name evidence="2" type="ORF">L596_023814</name>
</gene>